<protein>
    <recommendedName>
        <fullName evidence="3">Lipoprotein</fullName>
    </recommendedName>
</protein>
<evidence type="ECO:0000313" key="2">
    <source>
        <dbReference type="Proteomes" id="UP001321047"/>
    </source>
</evidence>
<dbReference type="RefSeq" id="WP_342809495.1">
    <property type="nucleotide sequence ID" value="NZ_JAOPJZ010000014.1"/>
</dbReference>
<gene>
    <name evidence="1" type="ORF">OB919_14500</name>
</gene>
<evidence type="ECO:0008006" key="3">
    <source>
        <dbReference type="Google" id="ProtNLM"/>
    </source>
</evidence>
<dbReference type="PROSITE" id="PS51257">
    <property type="entry name" value="PROKAR_LIPOPROTEIN"/>
    <property type="match status" value="1"/>
</dbReference>
<dbReference type="EMBL" id="JAOPJZ010000014">
    <property type="protein sequence ID" value="MCU4753172.1"/>
    <property type="molecule type" value="Genomic_DNA"/>
</dbReference>
<name>A0AAP2Z9P5_9EURY</name>
<comment type="caution">
    <text evidence="1">The sequence shown here is derived from an EMBL/GenBank/DDBJ whole genome shotgun (WGS) entry which is preliminary data.</text>
</comment>
<dbReference type="AlphaFoldDB" id="A0AAP2Z9P5"/>
<reference evidence="1 2" key="1">
    <citation type="submission" date="2022-09" db="EMBL/GenBank/DDBJ databases">
        <title>Enrichment on poylsaccharides allowed isolation of novel metabolic and taxonomic groups of Haloarchaea.</title>
        <authorList>
            <person name="Sorokin D.Y."/>
            <person name="Elcheninov A.G."/>
            <person name="Khizhniak T.V."/>
            <person name="Kolganova T.V."/>
            <person name="Kublanov I.V."/>
        </authorList>
    </citation>
    <scope>NUCLEOTIDE SEQUENCE [LARGE SCALE GENOMIC DNA]</scope>
    <source>
        <strain evidence="1 2">AArc-curdl1</strain>
    </source>
</reference>
<dbReference type="Proteomes" id="UP001321047">
    <property type="component" value="Unassembled WGS sequence"/>
</dbReference>
<organism evidence="1 2">
    <name type="scientific">Natronosalvus hydrolyticus</name>
    <dbReference type="NCBI Taxonomy" id="2979988"/>
    <lineage>
        <taxon>Archaea</taxon>
        <taxon>Methanobacteriati</taxon>
        <taxon>Methanobacteriota</taxon>
        <taxon>Stenosarchaea group</taxon>
        <taxon>Halobacteria</taxon>
        <taxon>Halobacteriales</taxon>
        <taxon>Natrialbaceae</taxon>
        <taxon>Natronosalvus</taxon>
    </lineage>
</organism>
<accession>A0AAP2Z9P5</accession>
<keyword evidence="2" id="KW-1185">Reference proteome</keyword>
<evidence type="ECO:0000313" key="1">
    <source>
        <dbReference type="EMBL" id="MCU4753172.1"/>
    </source>
</evidence>
<sequence length="155" mass="17175">MERRTVLVTACAFVSTTVAGCLSDRNEIGASDSPPMEITDWEATRDLDRDALPARDEPPRITVDDDTVVVEGYFMYPSGNCEDLIISPDRTEYDPDEGSLSVWVGYVRDQSGEEDCTVPESTTAYQVRVSFDDGLPEKVSAVEYGSYGEKEVTWP</sequence>
<proteinExistence type="predicted"/>